<organism evidence="5 6">
    <name type="scientific">Aquibium carbonis</name>
    <dbReference type="NCBI Taxonomy" id="2495581"/>
    <lineage>
        <taxon>Bacteria</taxon>
        <taxon>Pseudomonadati</taxon>
        <taxon>Pseudomonadota</taxon>
        <taxon>Alphaproteobacteria</taxon>
        <taxon>Hyphomicrobiales</taxon>
        <taxon>Phyllobacteriaceae</taxon>
        <taxon>Aquibium</taxon>
    </lineage>
</organism>
<dbReference type="InterPro" id="IPR036388">
    <property type="entry name" value="WH-like_DNA-bd_sf"/>
</dbReference>
<dbReference type="SMART" id="SM00866">
    <property type="entry name" value="UTRA"/>
    <property type="match status" value="1"/>
</dbReference>
<gene>
    <name evidence="5" type="ORF">EJC49_22545</name>
</gene>
<dbReference type="Gene3D" id="1.10.10.10">
    <property type="entry name" value="Winged helix-like DNA-binding domain superfamily/Winged helix DNA-binding domain"/>
    <property type="match status" value="1"/>
</dbReference>
<evidence type="ECO:0000259" key="4">
    <source>
        <dbReference type="PROSITE" id="PS50949"/>
    </source>
</evidence>
<keyword evidence="2" id="KW-0238">DNA-binding</keyword>
<dbReference type="InterPro" id="IPR036390">
    <property type="entry name" value="WH_DNA-bd_sf"/>
</dbReference>
<sequence>MNHTVFAYRPLYVQVRDQLVRRLIDGEWQPGQLIPSEIELAREIGVSQGTIRKALDAMTTENLLIRRQGRGTFVARPEESRILFQFFRLVPDDGKPSFPDSAILDLRPAEATGDEASALDLALGQPVWRIERVRTLAGAPLLVETITLSDARFPRFGELAAIPNNVYGLYSERWGITIGRASERLKAVAASPSDAAALGCAVGTPLLSVTRVALDLESKPVELRVSRCLTEAVHYSSELG</sequence>
<name>A0A3S0G4C4_9HYPH</name>
<dbReference type="GO" id="GO:0003700">
    <property type="term" value="F:DNA-binding transcription factor activity"/>
    <property type="evidence" value="ECO:0007669"/>
    <property type="project" value="InterPro"/>
</dbReference>
<accession>A0A3S0G4C4</accession>
<evidence type="ECO:0000256" key="1">
    <source>
        <dbReference type="ARBA" id="ARBA00023015"/>
    </source>
</evidence>
<keyword evidence="6" id="KW-1185">Reference proteome</keyword>
<dbReference type="OrthoDB" id="9808698at2"/>
<dbReference type="EMBL" id="RWKW01000103">
    <property type="protein sequence ID" value="RST83472.1"/>
    <property type="molecule type" value="Genomic_DNA"/>
</dbReference>
<dbReference type="Pfam" id="PF00392">
    <property type="entry name" value="GntR"/>
    <property type="match status" value="1"/>
</dbReference>
<reference evidence="5 6" key="1">
    <citation type="submission" date="2018-12" db="EMBL/GenBank/DDBJ databases">
        <title>Mesorhizobium carbonis sp. nov., isolated from coal mine water.</title>
        <authorList>
            <person name="Xin W."/>
            <person name="Xu Z."/>
            <person name="Xiang F."/>
            <person name="Zhang J."/>
            <person name="Xi L."/>
            <person name="Liu J."/>
        </authorList>
    </citation>
    <scope>NUCLEOTIDE SEQUENCE [LARGE SCALE GENOMIC DNA]</scope>
    <source>
        <strain evidence="5 6">B2.3</strain>
    </source>
</reference>
<dbReference type="PANTHER" id="PTHR44846">
    <property type="entry name" value="MANNOSYL-D-GLYCERATE TRANSPORT/METABOLISM SYSTEM REPRESSOR MNGR-RELATED"/>
    <property type="match status" value="1"/>
</dbReference>
<dbReference type="InterPro" id="IPR028978">
    <property type="entry name" value="Chorismate_lyase_/UTRA_dom_sf"/>
</dbReference>
<dbReference type="Pfam" id="PF07702">
    <property type="entry name" value="UTRA"/>
    <property type="match status" value="1"/>
</dbReference>
<feature type="domain" description="HTH gntR-type" evidence="4">
    <location>
        <begin position="9"/>
        <end position="77"/>
    </location>
</feature>
<dbReference type="InterPro" id="IPR000524">
    <property type="entry name" value="Tscrpt_reg_HTH_GntR"/>
</dbReference>
<evidence type="ECO:0000256" key="2">
    <source>
        <dbReference type="ARBA" id="ARBA00023125"/>
    </source>
</evidence>
<dbReference type="Gene3D" id="3.40.1410.10">
    <property type="entry name" value="Chorismate lyase-like"/>
    <property type="match status" value="1"/>
</dbReference>
<evidence type="ECO:0000313" key="5">
    <source>
        <dbReference type="EMBL" id="RST83472.1"/>
    </source>
</evidence>
<dbReference type="SUPFAM" id="SSF46785">
    <property type="entry name" value="Winged helix' DNA-binding domain"/>
    <property type="match status" value="1"/>
</dbReference>
<dbReference type="PRINTS" id="PR00035">
    <property type="entry name" value="HTHGNTR"/>
</dbReference>
<protein>
    <submittedName>
        <fullName evidence="5">GntR family transcriptional regulator</fullName>
    </submittedName>
</protein>
<dbReference type="InterPro" id="IPR011663">
    <property type="entry name" value="UTRA"/>
</dbReference>
<dbReference type="PANTHER" id="PTHR44846:SF1">
    <property type="entry name" value="MANNOSYL-D-GLYCERATE TRANSPORT_METABOLISM SYSTEM REPRESSOR MNGR-RELATED"/>
    <property type="match status" value="1"/>
</dbReference>
<dbReference type="PROSITE" id="PS50949">
    <property type="entry name" value="HTH_GNTR"/>
    <property type="match status" value="1"/>
</dbReference>
<dbReference type="InterPro" id="IPR050679">
    <property type="entry name" value="Bact_HTH_transcr_reg"/>
</dbReference>
<dbReference type="GO" id="GO:0045892">
    <property type="term" value="P:negative regulation of DNA-templated transcription"/>
    <property type="evidence" value="ECO:0007669"/>
    <property type="project" value="TreeGrafter"/>
</dbReference>
<dbReference type="CDD" id="cd07377">
    <property type="entry name" value="WHTH_GntR"/>
    <property type="match status" value="1"/>
</dbReference>
<evidence type="ECO:0000313" key="6">
    <source>
        <dbReference type="Proteomes" id="UP000278398"/>
    </source>
</evidence>
<keyword evidence="3" id="KW-0804">Transcription</keyword>
<dbReference type="AlphaFoldDB" id="A0A3S0G4C4"/>
<dbReference type="SMART" id="SM00345">
    <property type="entry name" value="HTH_GNTR"/>
    <property type="match status" value="1"/>
</dbReference>
<dbReference type="SUPFAM" id="SSF64288">
    <property type="entry name" value="Chorismate lyase-like"/>
    <property type="match status" value="1"/>
</dbReference>
<comment type="caution">
    <text evidence="5">The sequence shown here is derived from an EMBL/GenBank/DDBJ whole genome shotgun (WGS) entry which is preliminary data.</text>
</comment>
<dbReference type="Proteomes" id="UP000278398">
    <property type="component" value="Unassembled WGS sequence"/>
</dbReference>
<evidence type="ECO:0000256" key="3">
    <source>
        <dbReference type="ARBA" id="ARBA00023163"/>
    </source>
</evidence>
<proteinExistence type="predicted"/>
<keyword evidence="1" id="KW-0805">Transcription regulation</keyword>
<dbReference type="RefSeq" id="WP_126702181.1">
    <property type="nucleotide sequence ID" value="NZ_RWKW01000103.1"/>
</dbReference>
<dbReference type="GO" id="GO:0003677">
    <property type="term" value="F:DNA binding"/>
    <property type="evidence" value="ECO:0007669"/>
    <property type="project" value="UniProtKB-KW"/>
</dbReference>